<feature type="region of interest" description="Disordered" evidence="1">
    <location>
        <begin position="269"/>
        <end position="288"/>
    </location>
</feature>
<name>A0A0N1PC97_LEPSE</name>
<dbReference type="OrthoDB" id="247936at2759"/>
<dbReference type="Proteomes" id="UP000038009">
    <property type="component" value="Unassembled WGS sequence"/>
</dbReference>
<gene>
    <name evidence="2" type="ORF">ABL78_5718</name>
</gene>
<evidence type="ECO:0000313" key="2">
    <source>
        <dbReference type="EMBL" id="KPI85235.1"/>
    </source>
</evidence>
<dbReference type="AlphaFoldDB" id="A0A0N1PC97"/>
<comment type="caution">
    <text evidence="2">The sequence shown here is derived from an EMBL/GenBank/DDBJ whole genome shotgun (WGS) entry which is preliminary data.</text>
</comment>
<feature type="region of interest" description="Disordered" evidence="1">
    <location>
        <begin position="77"/>
        <end position="96"/>
    </location>
</feature>
<organism evidence="2 3">
    <name type="scientific">Leptomonas seymouri</name>
    <dbReference type="NCBI Taxonomy" id="5684"/>
    <lineage>
        <taxon>Eukaryota</taxon>
        <taxon>Discoba</taxon>
        <taxon>Euglenozoa</taxon>
        <taxon>Kinetoplastea</taxon>
        <taxon>Metakinetoplastina</taxon>
        <taxon>Trypanosomatida</taxon>
        <taxon>Trypanosomatidae</taxon>
        <taxon>Leishmaniinae</taxon>
        <taxon>Leptomonas</taxon>
    </lineage>
</organism>
<feature type="compositionally biased region" description="Polar residues" evidence="1">
    <location>
        <begin position="79"/>
        <end position="90"/>
    </location>
</feature>
<sequence>MRLEWVKQQLQRRASAAVSCVAPHRRKAAATAHKSSAYIIAEAMEPSGCSCVIVTPRALREKKSAFHYGLRSDEALAPQQVSEQRPSSSHTRSRVTLPGIAPGTILRTRASVAEWVRTSHQLPAPDHYTIVMRGGKRVPAKSGASNPVSLPVLPCRRASDQTCAQCPWMALQERQQFKAAKHKAWNSSLMGAVRNCWTAALSSAKERSVSSDNHGKRMTLHSSQHTYAQVMDCFSFLEPLAIPVHSNRLQALQLQFRRRLQQVELNTATAEESELSGRNTHSSTVEDPSALHLIREGSRAGDEGSLSATDRASYIHMDCPLETLEQKRLIPLLQRWATQLPTSMQERLHSVLISQPSSTALVATSQTSAPHSSDGGDVKTSLHVVLVVESNPDLLGLQSPLCAPAHPADLLSAEEQQLVGAVTSAAPLLANIEVLVCILGDRLNAHFSASAPDACVQVLYPTLDRQGCVEQLQCSSRGGCSAPRQTDSHAKPKRWLDSSPVLSAQCWCEPLGKELQVHLSPYHAALSAVPHTWLTLGGGEELESPQRAPPQQLRASTHACPWVPTFWRHPGALDVCCSVLMSLLLEELEGSAFLINSVATVNTLSPNPAAGQKPCSLDIRPIGGRLAAGARAADIGALAGQRILDTALQALAHEAASFSSSMEELKFMGYLEEKGWPLNSPRRMLLSVNDCSSEIAAIANAGMALEAPLTTPLRLCLYSCTSTMRTEQLSARIASIVHKALSSGNEARVRTGVIDVDPLSSAYVAFAQVDLTCSASQ</sequence>
<protein>
    <submittedName>
        <fullName evidence="2">Uncharacterized protein</fullName>
    </submittedName>
</protein>
<dbReference type="VEuPathDB" id="TriTrypDB:Lsey_0201_0120"/>
<dbReference type="EMBL" id="LJSK01000201">
    <property type="protein sequence ID" value="KPI85235.1"/>
    <property type="molecule type" value="Genomic_DNA"/>
</dbReference>
<dbReference type="OMA" id="TFWRHPG"/>
<evidence type="ECO:0000313" key="3">
    <source>
        <dbReference type="Proteomes" id="UP000038009"/>
    </source>
</evidence>
<evidence type="ECO:0000256" key="1">
    <source>
        <dbReference type="SAM" id="MobiDB-lite"/>
    </source>
</evidence>
<proteinExistence type="predicted"/>
<accession>A0A0N1PC97</accession>
<feature type="compositionally biased region" description="Polar residues" evidence="1">
    <location>
        <begin position="269"/>
        <end position="286"/>
    </location>
</feature>
<reference evidence="2 3" key="1">
    <citation type="journal article" date="2015" name="PLoS Pathog.">
        <title>Leptomonas seymouri: Adaptations to the Dixenous Life Cycle Analyzed by Genome Sequencing, Transcriptome Profiling and Co-infection with Leishmania donovani.</title>
        <authorList>
            <person name="Kraeva N."/>
            <person name="Butenko A."/>
            <person name="Hlavacova J."/>
            <person name="Kostygov A."/>
            <person name="Myskova J."/>
            <person name="Grybchuk D."/>
            <person name="Lestinova T."/>
            <person name="Votypka J."/>
            <person name="Volf P."/>
            <person name="Opperdoes F."/>
            <person name="Flegontov P."/>
            <person name="Lukes J."/>
            <person name="Yurchenko V."/>
        </authorList>
    </citation>
    <scope>NUCLEOTIDE SEQUENCE [LARGE SCALE GENOMIC DNA]</scope>
    <source>
        <strain evidence="2 3">ATCC 30220</strain>
    </source>
</reference>
<keyword evidence="3" id="KW-1185">Reference proteome</keyword>